<dbReference type="InterPro" id="IPR019954">
    <property type="entry name" value="Ubiquitin_CS"/>
</dbReference>
<name>A0AAV7ZEU6_9EUKA</name>
<feature type="domain" description="Ubiquitin-like" evidence="2">
    <location>
        <begin position="4"/>
        <end position="75"/>
    </location>
</feature>
<dbReference type="EMBL" id="JANTQA010000032">
    <property type="protein sequence ID" value="KAJ3439684.1"/>
    <property type="molecule type" value="Genomic_DNA"/>
</dbReference>
<feature type="compositionally biased region" description="Acidic residues" evidence="1">
    <location>
        <begin position="191"/>
        <end position="205"/>
    </location>
</feature>
<dbReference type="GO" id="GO:0031593">
    <property type="term" value="F:polyubiquitin modification-dependent protein binding"/>
    <property type="evidence" value="ECO:0007669"/>
    <property type="project" value="TreeGrafter"/>
</dbReference>
<gene>
    <name evidence="3" type="ORF">M0812_15721</name>
</gene>
<dbReference type="SUPFAM" id="SSF54236">
    <property type="entry name" value="Ubiquitin-like"/>
    <property type="match status" value="1"/>
</dbReference>
<evidence type="ECO:0000256" key="1">
    <source>
        <dbReference type="SAM" id="MobiDB-lite"/>
    </source>
</evidence>
<feature type="region of interest" description="Disordered" evidence="1">
    <location>
        <begin position="601"/>
        <end position="628"/>
    </location>
</feature>
<feature type="region of interest" description="Disordered" evidence="1">
    <location>
        <begin position="406"/>
        <end position="434"/>
    </location>
</feature>
<evidence type="ECO:0000259" key="2">
    <source>
        <dbReference type="PROSITE" id="PS50053"/>
    </source>
</evidence>
<feature type="compositionally biased region" description="Low complexity" evidence="1">
    <location>
        <begin position="152"/>
        <end position="190"/>
    </location>
</feature>
<feature type="compositionally biased region" description="Basic residues" evidence="1">
    <location>
        <begin position="417"/>
        <end position="434"/>
    </location>
</feature>
<feature type="region of interest" description="Disordered" evidence="1">
    <location>
        <begin position="525"/>
        <end position="582"/>
    </location>
</feature>
<dbReference type="AlphaFoldDB" id="A0AAV7ZEU6"/>
<reference evidence="3" key="1">
    <citation type="submission" date="2022-08" db="EMBL/GenBank/DDBJ databases">
        <title>Novel sulphate-reducing endosymbionts in the free-living metamonad Anaeramoeba.</title>
        <authorList>
            <person name="Jerlstrom-Hultqvist J."/>
            <person name="Cepicka I."/>
            <person name="Gallot-Lavallee L."/>
            <person name="Salas-Leiva D."/>
            <person name="Curtis B.A."/>
            <person name="Zahonova K."/>
            <person name="Pipaliya S."/>
            <person name="Dacks J."/>
            <person name="Roger A.J."/>
        </authorList>
    </citation>
    <scope>NUCLEOTIDE SEQUENCE</scope>
    <source>
        <strain evidence="3">Busselton2</strain>
    </source>
</reference>
<dbReference type="PANTHER" id="PTHR15204:SF0">
    <property type="entry name" value="LARGE PROLINE-RICH PROTEIN BAG6"/>
    <property type="match status" value="1"/>
</dbReference>
<organism evidence="3 4">
    <name type="scientific">Anaeramoeba flamelloides</name>
    <dbReference type="NCBI Taxonomy" id="1746091"/>
    <lineage>
        <taxon>Eukaryota</taxon>
        <taxon>Metamonada</taxon>
        <taxon>Anaeramoebidae</taxon>
        <taxon>Anaeramoeba</taxon>
    </lineage>
</organism>
<evidence type="ECO:0000313" key="3">
    <source>
        <dbReference type="EMBL" id="KAJ3439684.1"/>
    </source>
</evidence>
<dbReference type="GO" id="GO:0051787">
    <property type="term" value="F:misfolded protein binding"/>
    <property type="evidence" value="ECO:0007669"/>
    <property type="project" value="TreeGrafter"/>
</dbReference>
<protein>
    <submittedName>
        <fullName evidence="3">Large proline-rich protein bag6</fullName>
    </submittedName>
</protein>
<dbReference type="PANTHER" id="PTHR15204">
    <property type="entry name" value="LARGE PROLINE-RICH PROTEIN BAG6"/>
    <property type="match status" value="1"/>
</dbReference>
<dbReference type="Gene3D" id="3.10.20.90">
    <property type="entry name" value="Phosphatidylinositol 3-kinase Catalytic Subunit, Chain A, domain 1"/>
    <property type="match status" value="1"/>
</dbReference>
<dbReference type="PROSITE" id="PS00299">
    <property type="entry name" value="UBIQUITIN_1"/>
    <property type="match status" value="1"/>
</dbReference>
<feature type="compositionally biased region" description="Basic and acidic residues" evidence="1">
    <location>
        <begin position="406"/>
        <end position="416"/>
    </location>
</feature>
<dbReference type="CDD" id="cd17039">
    <property type="entry name" value="Ubl_ubiquitin_like"/>
    <property type="match status" value="1"/>
</dbReference>
<dbReference type="InterPro" id="IPR029071">
    <property type="entry name" value="Ubiquitin-like_domsf"/>
</dbReference>
<dbReference type="Pfam" id="PF00240">
    <property type="entry name" value="ubiquitin"/>
    <property type="match status" value="1"/>
</dbReference>
<comment type="caution">
    <text evidence="3">The sequence shown here is derived from an EMBL/GenBank/DDBJ whole genome shotgun (WGS) entry which is preliminary data.</text>
</comment>
<dbReference type="PROSITE" id="PS50053">
    <property type="entry name" value="UBIQUITIN_2"/>
    <property type="match status" value="1"/>
</dbReference>
<feature type="region of interest" description="Disordered" evidence="1">
    <location>
        <begin position="147"/>
        <end position="207"/>
    </location>
</feature>
<proteinExistence type="predicted"/>
<feature type="compositionally biased region" description="Low complexity" evidence="1">
    <location>
        <begin position="560"/>
        <end position="582"/>
    </location>
</feature>
<dbReference type="GO" id="GO:0071818">
    <property type="term" value="C:BAT3 complex"/>
    <property type="evidence" value="ECO:0007669"/>
    <property type="project" value="TreeGrafter"/>
</dbReference>
<dbReference type="Proteomes" id="UP001146793">
    <property type="component" value="Unassembled WGS sequence"/>
</dbReference>
<feature type="region of interest" description="Disordered" evidence="1">
    <location>
        <begin position="305"/>
        <end position="368"/>
    </location>
</feature>
<feature type="compositionally biased region" description="Low complexity" evidence="1">
    <location>
        <begin position="607"/>
        <end position="628"/>
    </location>
</feature>
<accession>A0AAV7ZEU6</accession>
<dbReference type="InterPro" id="IPR000626">
    <property type="entry name" value="Ubiquitin-like_dom"/>
</dbReference>
<sequence length="673" mass="78191">MDTIKILIKTLHQQDQFVEASPNMTIRQLKIRLEEKTKIPINSQKLIFGGRALKDTSTILGCSIKDGNAIHLVEKTTFPINRTRQQPQQSSSRNINELLGNLNREPNSFQDRLNSDDSGESHGFIMGILPQQIGIGQLLQSISRIIHENPPSSSSGNGGNDNVSDNSNNNNSNNNNNNINNNSNNRNGNENDGDDDDDDDDDDDLDNRNFDRLFEIRRRRREFLEQINSNSNRLNRNSNRRINIINQRNGSLNNNLNSIRNINSLNTNKRNKKNFTNEDFNRKLDRVDKLLNTIEGQLTQKKSENEIKVKERKKKRRVNKSGASQEKEIKKREKIKNKMEWENKKKGMKKEKEKKNQGMEKREEKGGKIEEEREIIEEEEERNKHSLIKLKKGITKIGNTKKGEEIENKEKEEKGREGKRKRREREIKRKRKKKKEISTELQIMKLVESFKRMKNSIEGLDLILKRFPKILNGKINSQKKQSELKQISVFLKAFGYVLLHLSITTNTLQIEDNQIMIEPSRLGEKINEKKSNHNQNITPDPNRKNNRNIQNESNYEDSRNNTNIESNENNRNQSNEPNQNQSPTQIIRQEFTFPHDITIGQTQVGYSGREGNGNRNVNRNESNSSPGILNFISSLSRLINNSIQERTQNTNEEPHEERKDELPENINEKEDKD</sequence>
<evidence type="ECO:0000313" key="4">
    <source>
        <dbReference type="Proteomes" id="UP001146793"/>
    </source>
</evidence>
<dbReference type="GO" id="GO:0036503">
    <property type="term" value="P:ERAD pathway"/>
    <property type="evidence" value="ECO:0007669"/>
    <property type="project" value="TreeGrafter"/>
</dbReference>
<feature type="compositionally biased region" description="Basic residues" evidence="1">
    <location>
        <begin position="310"/>
        <end position="319"/>
    </location>
</feature>
<dbReference type="SMART" id="SM00213">
    <property type="entry name" value="UBQ"/>
    <property type="match status" value="1"/>
</dbReference>
<feature type="compositionally biased region" description="Basic and acidic residues" evidence="1">
    <location>
        <begin position="652"/>
        <end position="673"/>
    </location>
</feature>
<feature type="compositionally biased region" description="Basic and acidic residues" evidence="1">
    <location>
        <begin position="325"/>
        <end position="368"/>
    </location>
</feature>
<feature type="region of interest" description="Disordered" evidence="1">
    <location>
        <begin position="645"/>
        <end position="673"/>
    </location>
</feature>